<dbReference type="EMBL" id="UINC01051290">
    <property type="protein sequence ID" value="SVB65261.1"/>
    <property type="molecule type" value="Genomic_DNA"/>
</dbReference>
<proteinExistence type="predicted"/>
<organism evidence="1">
    <name type="scientific">marine metagenome</name>
    <dbReference type="NCBI Taxonomy" id="408172"/>
    <lineage>
        <taxon>unclassified sequences</taxon>
        <taxon>metagenomes</taxon>
        <taxon>ecological metagenomes</taxon>
    </lineage>
</organism>
<reference evidence="1" key="1">
    <citation type="submission" date="2018-05" db="EMBL/GenBank/DDBJ databases">
        <authorList>
            <person name="Lanie J.A."/>
            <person name="Ng W.-L."/>
            <person name="Kazmierczak K.M."/>
            <person name="Andrzejewski T.M."/>
            <person name="Davidsen T.M."/>
            <person name="Wayne K.J."/>
            <person name="Tettelin H."/>
            <person name="Glass J.I."/>
            <person name="Rusch D."/>
            <person name="Podicherti R."/>
            <person name="Tsui H.-C.T."/>
            <person name="Winkler M.E."/>
        </authorList>
    </citation>
    <scope>NUCLEOTIDE SEQUENCE</scope>
</reference>
<dbReference type="AlphaFoldDB" id="A0A382FTG7"/>
<sequence length="103" mass="11495">MLEDEGKKDEEKFDFSLEGKVIGYISLGQAQVLAMRTEPEEPGAYGSRYLSVPIAFDVVASTGTEDHYVVTMDFRPQGEFYGRPDREQFFIEEEGPAAASTSM</sequence>
<protein>
    <submittedName>
        <fullName evidence="1">Uncharacterized protein</fullName>
    </submittedName>
</protein>
<accession>A0A382FTG7</accession>
<gene>
    <name evidence="1" type="ORF">METZ01_LOCUS218115</name>
</gene>
<name>A0A382FTG7_9ZZZZ</name>
<evidence type="ECO:0000313" key="1">
    <source>
        <dbReference type="EMBL" id="SVB65261.1"/>
    </source>
</evidence>